<gene>
    <name evidence="12" type="ORF">CVS27_11725</name>
</gene>
<feature type="region of interest" description="Disordered" evidence="9">
    <location>
        <begin position="349"/>
        <end position="373"/>
    </location>
</feature>
<feature type="transmembrane region" description="Helical" evidence="10">
    <location>
        <begin position="42"/>
        <end position="69"/>
    </location>
</feature>
<evidence type="ECO:0000256" key="2">
    <source>
        <dbReference type="ARBA" id="ARBA00012438"/>
    </source>
</evidence>
<feature type="transmembrane region" description="Helical" evidence="10">
    <location>
        <begin position="144"/>
        <end position="173"/>
    </location>
</feature>
<keyword evidence="3" id="KW-0597">Phosphoprotein</keyword>
<comment type="caution">
    <text evidence="12">The sequence shown here is derived from an EMBL/GenBank/DDBJ whole genome shotgun (WGS) entry which is preliminary data.</text>
</comment>
<evidence type="ECO:0000256" key="7">
    <source>
        <dbReference type="ARBA" id="ARBA00022840"/>
    </source>
</evidence>
<evidence type="ECO:0000256" key="8">
    <source>
        <dbReference type="ARBA" id="ARBA00023012"/>
    </source>
</evidence>
<reference evidence="12 13" key="1">
    <citation type="submission" date="2018-01" db="EMBL/GenBank/DDBJ databases">
        <title>Arthrobacter sp. nov., from glaciers in China.</title>
        <authorList>
            <person name="Liu Q."/>
            <person name="Xin Y.-H."/>
        </authorList>
    </citation>
    <scope>NUCLEOTIDE SEQUENCE [LARGE SCALE GENOMIC DNA]</scope>
    <source>
        <strain evidence="12 13">HLT2-12-2</strain>
    </source>
</reference>
<protein>
    <recommendedName>
        <fullName evidence="2">histidine kinase</fullName>
        <ecNumber evidence="2">2.7.13.3</ecNumber>
    </recommendedName>
</protein>
<keyword evidence="4" id="KW-0808">Transferase</keyword>
<dbReference type="GO" id="GO:0016020">
    <property type="term" value="C:membrane"/>
    <property type="evidence" value="ECO:0007669"/>
    <property type="project" value="InterPro"/>
</dbReference>
<keyword evidence="7" id="KW-0067">ATP-binding</keyword>
<dbReference type="PANTHER" id="PTHR24421">
    <property type="entry name" value="NITRATE/NITRITE SENSOR PROTEIN NARX-RELATED"/>
    <property type="match status" value="1"/>
</dbReference>
<evidence type="ECO:0000256" key="9">
    <source>
        <dbReference type="SAM" id="MobiDB-lite"/>
    </source>
</evidence>
<keyword evidence="5" id="KW-0547">Nucleotide-binding</keyword>
<dbReference type="GO" id="GO:0046983">
    <property type="term" value="F:protein dimerization activity"/>
    <property type="evidence" value="ECO:0007669"/>
    <property type="project" value="InterPro"/>
</dbReference>
<dbReference type="GO" id="GO:0000155">
    <property type="term" value="F:phosphorelay sensor kinase activity"/>
    <property type="evidence" value="ECO:0007669"/>
    <property type="project" value="InterPro"/>
</dbReference>
<keyword evidence="10" id="KW-0812">Transmembrane</keyword>
<dbReference type="Gene3D" id="1.20.5.1930">
    <property type="match status" value="1"/>
</dbReference>
<sequence>MHSILRFRPRLSFLAAPGCAAALVLWLSVLEDRQFNANSALLLALGLAIAVADTIPFVALAFAGCALVAQAAGVFPSILVAGVLPYCAVPFVVFFATRGYRGPRRRVLPVSAVLLAAAATVSWFQDGPWINFIFGTHLYGRGMVRSLTVCLLIMGAFAAVNLGAWALGVAVSATSASRRAQLRAEARLRETATALAVEQERNRIAAELHDVLAHSLAVVIAQAEGIRYIHRTEPESVEAAATVIAEAARSALVETRRMIEGTNPDLSVAAVTDGIELMAQRLTSSGMTVRLSEEGNPDKLVQPHGPAVHRVVQESLTNAFKHGDHSAGADVGLNWHPGGVIVRIESTLPADTAQPSGEGASASGTGSGRGIPGMTARANATGGWLNAFPTDTHFIVSAAIGAPPLERNHS</sequence>
<organism evidence="12 13">
    <name type="scientific">Arthrobacter glacialis</name>
    <dbReference type="NCBI Taxonomy" id="1664"/>
    <lineage>
        <taxon>Bacteria</taxon>
        <taxon>Bacillati</taxon>
        <taxon>Actinomycetota</taxon>
        <taxon>Actinomycetes</taxon>
        <taxon>Micrococcales</taxon>
        <taxon>Micrococcaceae</taxon>
        <taxon>Arthrobacter</taxon>
    </lineage>
</organism>
<feature type="domain" description="Signal transduction histidine kinase subgroup 3 dimerisation and phosphoacceptor" evidence="11">
    <location>
        <begin position="200"/>
        <end position="264"/>
    </location>
</feature>
<evidence type="ECO:0000256" key="5">
    <source>
        <dbReference type="ARBA" id="ARBA00022741"/>
    </source>
</evidence>
<dbReference type="EC" id="2.7.13.3" evidence="2"/>
<feature type="transmembrane region" description="Helical" evidence="10">
    <location>
        <begin position="107"/>
        <end position="124"/>
    </location>
</feature>
<dbReference type="GO" id="GO:0005524">
    <property type="term" value="F:ATP binding"/>
    <property type="evidence" value="ECO:0007669"/>
    <property type="project" value="UniProtKB-KW"/>
</dbReference>
<dbReference type="RefSeq" id="WP_103465928.1">
    <property type="nucleotide sequence ID" value="NZ_PPXC01000008.1"/>
</dbReference>
<evidence type="ECO:0000259" key="11">
    <source>
        <dbReference type="Pfam" id="PF07730"/>
    </source>
</evidence>
<dbReference type="InterPro" id="IPR036890">
    <property type="entry name" value="HATPase_C_sf"/>
</dbReference>
<comment type="catalytic activity">
    <reaction evidence="1">
        <text>ATP + protein L-histidine = ADP + protein N-phospho-L-histidine.</text>
        <dbReference type="EC" id="2.7.13.3"/>
    </reaction>
</comment>
<dbReference type="InterPro" id="IPR050482">
    <property type="entry name" value="Sensor_HK_TwoCompSys"/>
</dbReference>
<evidence type="ECO:0000313" key="13">
    <source>
        <dbReference type="Proteomes" id="UP000237061"/>
    </source>
</evidence>
<dbReference type="Pfam" id="PF07730">
    <property type="entry name" value="HisKA_3"/>
    <property type="match status" value="1"/>
</dbReference>
<evidence type="ECO:0000256" key="3">
    <source>
        <dbReference type="ARBA" id="ARBA00022553"/>
    </source>
</evidence>
<name>A0A2S3ZVS1_ARTGL</name>
<proteinExistence type="predicted"/>
<dbReference type="Gene3D" id="3.30.565.10">
    <property type="entry name" value="Histidine kinase-like ATPase, C-terminal domain"/>
    <property type="match status" value="1"/>
</dbReference>
<keyword evidence="13" id="KW-1185">Reference proteome</keyword>
<dbReference type="AlphaFoldDB" id="A0A2S3ZVS1"/>
<keyword evidence="8" id="KW-0902">Two-component regulatory system</keyword>
<evidence type="ECO:0000256" key="4">
    <source>
        <dbReference type="ARBA" id="ARBA00022679"/>
    </source>
</evidence>
<keyword evidence="10" id="KW-1133">Transmembrane helix</keyword>
<keyword evidence="6" id="KW-0418">Kinase</keyword>
<dbReference type="SUPFAM" id="SSF55874">
    <property type="entry name" value="ATPase domain of HSP90 chaperone/DNA topoisomerase II/histidine kinase"/>
    <property type="match status" value="1"/>
</dbReference>
<evidence type="ECO:0000256" key="6">
    <source>
        <dbReference type="ARBA" id="ARBA00022777"/>
    </source>
</evidence>
<accession>A0A2S3ZVS1</accession>
<feature type="transmembrane region" description="Helical" evidence="10">
    <location>
        <begin position="75"/>
        <end position="95"/>
    </location>
</feature>
<keyword evidence="10" id="KW-0472">Membrane</keyword>
<evidence type="ECO:0000256" key="10">
    <source>
        <dbReference type="SAM" id="Phobius"/>
    </source>
</evidence>
<evidence type="ECO:0000256" key="1">
    <source>
        <dbReference type="ARBA" id="ARBA00000085"/>
    </source>
</evidence>
<feature type="transmembrane region" description="Helical" evidence="10">
    <location>
        <begin position="12"/>
        <end position="30"/>
    </location>
</feature>
<dbReference type="PANTHER" id="PTHR24421:SF10">
    <property type="entry name" value="NITRATE_NITRITE SENSOR PROTEIN NARQ"/>
    <property type="match status" value="1"/>
</dbReference>
<dbReference type="Proteomes" id="UP000237061">
    <property type="component" value="Unassembled WGS sequence"/>
</dbReference>
<dbReference type="EMBL" id="PPXC01000008">
    <property type="protein sequence ID" value="POH73184.1"/>
    <property type="molecule type" value="Genomic_DNA"/>
</dbReference>
<evidence type="ECO:0000313" key="12">
    <source>
        <dbReference type="EMBL" id="POH73184.1"/>
    </source>
</evidence>
<dbReference type="InterPro" id="IPR011712">
    <property type="entry name" value="Sig_transdc_His_kin_sub3_dim/P"/>
</dbReference>